<evidence type="ECO:0000313" key="2">
    <source>
        <dbReference type="Proteomes" id="UP000236604"/>
    </source>
</evidence>
<evidence type="ECO:0000313" key="1">
    <source>
        <dbReference type="EMBL" id="PNR99619.1"/>
    </source>
</evidence>
<gene>
    <name evidence="1" type="ORF">X927_05270</name>
</gene>
<name>A0A2K1PA07_9BACT</name>
<protein>
    <submittedName>
        <fullName evidence="1">Uncharacterized protein</fullName>
    </submittedName>
</protein>
<dbReference type="AlphaFoldDB" id="A0A2K1PA07"/>
<dbReference type="RefSeq" id="WP_169925147.1">
    <property type="nucleotide sequence ID" value="NZ_AZRN01000017.1"/>
</dbReference>
<reference evidence="1 2" key="1">
    <citation type="submission" date="2013-12" db="EMBL/GenBank/DDBJ databases">
        <title>Comparative genomics of Petrotoga isolates.</title>
        <authorList>
            <person name="Nesbo C.L."/>
            <person name="Charchuk R."/>
            <person name="Chow K."/>
        </authorList>
    </citation>
    <scope>NUCLEOTIDE SEQUENCE [LARGE SCALE GENOMIC DNA]</scope>
    <source>
        <strain evidence="1 2">DSM 14811</strain>
    </source>
</reference>
<comment type="caution">
    <text evidence="1">The sequence shown here is derived from an EMBL/GenBank/DDBJ whole genome shotgun (WGS) entry which is preliminary data.</text>
</comment>
<dbReference type="Proteomes" id="UP000236604">
    <property type="component" value="Unassembled WGS sequence"/>
</dbReference>
<accession>A0A2K1PA07</accession>
<proteinExistence type="predicted"/>
<organism evidence="1 2">
    <name type="scientific">Petrotoga mexicana DSM 14811</name>
    <dbReference type="NCBI Taxonomy" id="1122954"/>
    <lineage>
        <taxon>Bacteria</taxon>
        <taxon>Thermotogati</taxon>
        <taxon>Thermotogota</taxon>
        <taxon>Thermotogae</taxon>
        <taxon>Petrotogales</taxon>
        <taxon>Petrotogaceae</taxon>
        <taxon>Petrotoga</taxon>
    </lineage>
</organism>
<keyword evidence="2" id="KW-1185">Reference proteome</keyword>
<dbReference type="EMBL" id="AZRN01000017">
    <property type="protein sequence ID" value="PNR99619.1"/>
    <property type="molecule type" value="Genomic_DNA"/>
</dbReference>
<sequence length="57" mass="6451">MNLSHNFPSARKIATANKKQFIDAMKIDNQLYFDENKLDQIITLSKNSIASGNDAHE</sequence>